<dbReference type="Gene3D" id="2.170.150.80">
    <property type="entry name" value="NAC domain"/>
    <property type="match status" value="1"/>
</dbReference>
<keyword evidence="2" id="KW-0805">Transcription regulation</keyword>
<protein>
    <recommendedName>
        <fullName evidence="8">NAC domain-containing protein</fullName>
    </recommendedName>
</protein>
<evidence type="ECO:0000256" key="2">
    <source>
        <dbReference type="ARBA" id="ARBA00023015"/>
    </source>
</evidence>
<dbReference type="AlphaFoldDB" id="A0A8T3A4Q8"/>
<evidence type="ECO:0000256" key="1">
    <source>
        <dbReference type="ARBA" id="ARBA00004123"/>
    </source>
</evidence>
<evidence type="ECO:0000256" key="3">
    <source>
        <dbReference type="ARBA" id="ARBA00023125"/>
    </source>
</evidence>
<dbReference type="GO" id="GO:0003677">
    <property type="term" value="F:DNA binding"/>
    <property type="evidence" value="ECO:0007669"/>
    <property type="project" value="UniProtKB-KW"/>
</dbReference>
<feature type="compositionally biased region" description="Polar residues" evidence="6">
    <location>
        <begin position="1"/>
        <end position="10"/>
    </location>
</feature>
<evidence type="ECO:0000313" key="10">
    <source>
        <dbReference type="Proteomes" id="UP000829196"/>
    </source>
</evidence>
<evidence type="ECO:0000256" key="4">
    <source>
        <dbReference type="ARBA" id="ARBA00023163"/>
    </source>
</evidence>
<keyword evidence="7" id="KW-0812">Transmembrane</keyword>
<dbReference type="Pfam" id="PF02365">
    <property type="entry name" value="NAM"/>
    <property type="match status" value="1"/>
</dbReference>
<dbReference type="GO" id="GO:0006355">
    <property type="term" value="P:regulation of DNA-templated transcription"/>
    <property type="evidence" value="ECO:0007669"/>
    <property type="project" value="InterPro"/>
</dbReference>
<evidence type="ECO:0000256" key="7">
    <source>
        <dbReference type="SAM" id="Phobius"/>
    </source>
</evidence>
<keyword evidence="7" id="KW-1133">Transmembrane helix</keyword>
<dbReference type="SMR" id="A0A8T3A4Q8"/>
<gene>
    <name evidence="9" type="ORF">KFK09_029158</name>
</gene>
<dbReference type="SUPFAM" id="SSF101941">
    <property type="entry name" value="NAC domain"/>
    <property type="match status" value="1"/>
</dbReference>
<dbReference type="PANTHER" id="PTHR31744:SF210">
    <property type="entry name" value="NAC DOMAIN-CONTAINING PROTEIN 86-LIKE"/>
    <property type="match status" value="1"/>
</dbReference>
<proteinExistence type="predicted"/>
<comment type="caution">
    <text evidence="9">The sequence shown here is derived from an EMBL/GenBank/DDBJ whole genome shotgun (WGS) entry which is preliminary data.</text>
</comment>
<feature type="transmembrane region" description="Helical" evidence="7">
    <location>
        <begin position="605"/>
        <end position="628"/>
    </location>
</feature>
<keyword evidence="10" id="KW-1185">Reference proteome</keyword>
<dbReference type="EMBL" id="JAGYWB010000019">
    <property type="protein sequence ID" value="KAI0489316.1"/>
    <property type="molecule type" value="Genomic_DNA"/>
</dbReference>
<feature type="domain" description="NAC" evidence="8">
    <location>
        <begin position="29"/>
        <end position="179"/>
    </location>
</feature>
<dbReference type="Proteomes" id="UP000829196">
    <property type="component" value="Unassembled WGS sequence"/>
</dbReference>
<dbReference type="FunFam" id="2.170.150.80:FF:000002">
    <property type="entry name" value="Nac domain-containing protein 86"/>
    <property type="match status" value="1"/>
</dbReference>
<dbReference type="InterPro" id="IPR036093">
    <property type="entry name" value="NAC_dom_sf"/>
</dbReference>
<comment type="subcellular location">
    <subcellularLocation>
        <location evidence="1">Nucleus</location>
    </subcellularLocation>
</comment>
<evidence type="ECO:0000313" key="9">
    <source>
        <dbReference type="EMBL" id="KAI0489316.1"/>
    </source>
</evidence>
<dbReference type="InterPro" id="IPR003441">
    <property type="entry name" value="NAC-dom"/>
</dbReference>
<keyword evidence="3" id="KW-0238">DNA-binding</keyword>
<name>A0A8T3A4Q8_DENNO</name>
<dbReference type="PANTHER" id="PTHR31744">
    <property type="entry name" value="PROTEIN CUP-SHAPED COTYLEDON 2-RELATED"/>
    <property type="match status" value="1"/>
</dbReference>
<sequence length="637" mass="70445">MIGEASSSRTAAAVPLPLPSPSSPDPTQLAPGFRFHPTDEELVSYYLKRKVTGRPIRVDAISEVDVYGAEPWELPPLSRLRSRDLEWYFFTSLGRKYSNRCRTNRATVEGYWKTTGKDRPIQSRSRTIGMKKTLVYHAGRAPRGQRSNWVMHEYRLEDENLTSSGIQQDGYVVCRIFQKTGAGPQNGAQYGAPFIEEEWELEEDEDANAVLVNEARDDTLIDPGVRDFVQLGDFLLDEESSIQHVDVVPHVAMSDDEDNGCHTEDPSNFLIECLKEQGYDGDLPPDADFPTMEERKTSLNRLGKQKALDEYQSNSCSIQNNAFVQLKDIFGEENASAILNIESTDCFMDRCNNKSSVDEVGHSEILPQDADNLDNMPSQYPSGPLADGNLVYYDAVFHEVPCLEDGLTNETSLAPKVEFDFLDELMAYYDATEDNLNYPIPDSFEPRLEPSASSKVVASCSSGKDVPVRQNLEGYESLQRPPINDDPLSGWNGNLIADGELKDCQDKTLTKRLATLLNAISAPPALADEAAAISQIVGKTSAASANATDTVHVTAGMIQIQSLISSVGGTESWKLQKHSEMGILLSYGISKSLSNERRMKIHSGFISSVCWAGFQILLLGSFVLLLSYKLGVCDCNL</sequence>
<reference evidence="9" key="1">
    <citation type="journal article" date="2022" name="Front. Genet.">
        <title>Chromosome-Scale Assembly of the Dendrobium nobile Genome Provides Insights Into the Molecular Mechanism of the Biosynthesis of the Medicinal Active Ingredient of Dendrobium.</title>
        <authorList>
            <person name="Xu Q."/>
            <person name="Niu S.-C."/>
            <person name="Li K.-L."/>
            <person name="Zheng P.-J."/>
            <person name="Zhang X.-J."/>
            <person name="Jia Y."/>
            <person name="Liu Y."/>
            <person name="Niu Y.-X."/>
            <person name="Yu L.-H."/>
            <person name="Chen D.-F."/>
            <person name="Zhang G.-Q."/>
        </authorList>
    </citation>
    <scope>NUCLEOTIDE SEQUENCE</scope>
    <source>
        <tissue evidence="9">Leaf</tissue>
    </source>
</reference>
<accession>A0A8T3A4Q8</accession>
<evidence type="ECO:0000256" key="5">
    <source>
        <dbReference type="ARBA" id="ARBA00023242"/>
    </source>
</evidence>
<dbReference type="PROSITE" id="PS51005">
    <property type="entry name" value="NAC"/>
    <property type="match status" value="1"/>
</dbReference>
<keyword evidence="7" id="KW-0472">Membrane</keyword>
<keyword evidence="4" id="KW-0804">Transcription</keyword>
<organism evidence="9 10">
    <name type="scientific">Dendrobium nobile</name>
    <name type="common">Orchid</name>
    <dbReference type="NCBI Taxonomy" id="94219"/>
    <lineage>
        <taxon>Eukaryota</taxon>
        <taxon>Viridiplantae</taxon>
        <taxon>Streptophyta</taxon>
        <taxon>Embryophyta</taxon>
        <taxon>Tracheophyta</taxon>
        <taxon>Spermatophyta</taxon>
        <taxon>Magnoliopsida</taxon>
        <taxon>Liliopsida</taxon>
        <taxon>Asparagales</taxon>
        <taxon>Orchidaceae</taxon>
        <taxon>Epidendroideae</taxon>
        <taxon>Malaxideae</taxon>
        <taxon>Dendrobiinae</taxon>
        <taxon>Dendrobium</taxon>
    </lineage>
</organism>
<dbReference type="OrthoDB" id="777252at2759"/>
<keyword evidence="5" id="KW-0539">Nucleus</keyword>
<evidence type="ECO:0000259" key="8">
    <source>
        <dbReference type="PROSITE" id="PS51005"/>
    </source>
</evidence>
<evidence type="ECO:0000256" key="6">
    <source>
        <dbReference type="SAM" id="MobiDB-lite"/>
    </source>
</evidence>
<dbReference type="GO" id="GO:0005634">
    <property type="term" value="C:nucleus"/>
    <property type="evidence" value="ECO:0007669"/>
    <property type="project" value="UniProtKB-SubCell"/>
</dbReference>
<feature type="region of interest" description="Disordered" evidence="6">
    <location>
        <begin position="1"/>
        <end position="30"/>
    </location>
</feature>